<protein>
    <recommendedName>
        <fullName evidence="3">Transposase</fullName>
    </recommendedName>
</protein>
<organism evidence="1 2">
    <name type="scientific">Methanococcoides cohabitans</name>
    <dbReference type="NCBI Taxonomy" id="3136559"/>
    <lineage>
        <taxon>Archaea</taxon>
        <taxon>Methanobacteriati</taxon>
        <taxon>Methanobacteriota</taxon>
        <taxon>Stenosarchaea group</taxon>
        <taxon>Methanomicrobia</taxon>
        <taxon>Methanosarcinales</taxon>
        <taxon>Methanosarcinaceae</taxon>
        <taxon>Methanococcoides</taxon>
    </lineage>
</organism>
<keyword evidence="2" id="KW-1185">Reference proteome</keyword>
<sequence length="49" mass="5779">MDKIEKLIKLHLEMEHLKRKIEGNMTECCLEEEGRTSAHKTMNRALLLI</sequence>
<name>A0ABU9KTM9_9EURY</name>
<proteinExistence type="predicted"/>
<dbReference type="RefSeq" id="WP_342127381.1">
    <property type="nucleotide sequence ID" value="NZ_JBCAUS010000006.1"/>
</dbReference>
<evidence type="ECO:0008006" key="3">
    <source>
        <dbReference type="Google" id="ProtNLM"/>
    </source>
</evidence>
<reference evidence="1 2" key="1">
    <citation type="submission" date="2024-04" db="EMBL/GenBank/DDBJ databases">
        <title>Methanococcoides sp. LMO-2.</title>
        <authorList>
            <person name="Liang L."/>
        </authorList>
    </citation>
    <scope>NUCLEOTIDE SEQUENCE [LARGE SCALE GENOMIC DNA]</scope>
    <source>
        <strain evidence="1 2">LMO-2</strain>
    </source>
</reference>
<accession>A0ABU9KTM9</accession>
<gene>
    <name evidence="1" type="ORF">WOA13_07920</name>
</gene>
<dbReference type="EMBL" id="JBCAUS010000006">
    <property type="protein sequence ID" value="MEL4305745.1"/>
    <property type="molecule type" value="Genomic_DNA"/>
</dbReference>
<dbReference type="Proteomes" id="UP001396646">
    <property type="component" value="Unassembled WGS sequence"/>
</dbReference>
<evidence type="ECO:0000313" key="2">
    <source>
        <dbReference type="Proteomes" id="UP001396646"/>
    </source>
</evidence>
<evidence type="ECO:0000313" key="1">
    <source>
        <dbReference type="EMBL" id="MEL4305745.1"/>
    </source>
</evidence>
<comment type="caution">
    <text evidence="1">The sequence shown here is derived from an EMBL/GenBank/DDBJ whole genome shotgun (WGS) entry which is preliminary data.</text>
</comment>